<dbReference type="InterPro" id="IPR020600">
    <property type="entry name" value="IMP_cyclohydrolase-like"/>
</dbReference>
<dbReference type="Pfam" id="PF07826">
    <property type="entry name" value="IMP_cyclohyd"/>
    <property type="match status" value="1"/>
</dbReference>
<evidence type="ECO:0000259" key="1">
    <source>
        <dbReference type="Pfam" id="PF07826"/>
    </source>
</evidence>
<evidence type="ECO:0000313" key="3">
    <source>
        <dbReference type="Proteomes" id="UP001519287"/>
    </source>
</evidence>
<name>A0ABS4IP55_9BACL</name>
<reference evidence="2 3" key="1">
    <citation type="submission" date="2021-03" db="EMBL/GenBank/DDBJ databases">
        <title>Genomic Encyclopedia of Type Strains, Phase IV (KMG-IV): sequencing the most valuable type-strain genomes for metagenomic binning, comparative biology and taxonomic classification.</title>
        <authorList>
            <person name="Goeker M."/>
        </authorList>
    </citation>
    <scope>NUCLEOTIDE SEQUENCE [LARGE SCALE GENOMIC DNA]</scope>
    <source>
        <strain evidence="2 3">DSM 26048</strain>
    </source>
</reference>
<evidence type="ECO:0000313" key="2">
    <source>
        <dbReference type="EMBL" id="MBP1989343.1"/>
    </source>
</evidence>
<dbReference type="Proteomes" id="UP001519287">
    <property type="component" value="Unassembled WGS sequence"/>
</dbReference>
<sequence>MKQLQSNPYPGRGMIIGMTPSSSHFVQVYWIMGRSENSRNRAFQKENNDVRNIAFDESKMTDPSLIIYYPIKSIGNYHIITNGDQTDTILEGIKAGESLEKSLFKREYEPDAPHYTPRISGLIDTSESRYSLSILKKAHTHVVGCQRYFYHYDSFVSGIGHCIHTYSSEIDGILTPFTGEPFEVELMDEIEDVRDHYWKLLNPENRISLLVKFIDTRNGDTEITILNKYQI</sequence>
<dbReference type="SUPFAM" id="SSF75569">
    <property type="entry name" value="Archaeal IMP cyclohydrolase PurO"/>
    <property type="match status" value="1"/>
</dbReference>
<accession>A0ABS4IP55</accession>
<dbReference type="RefSeq" id="WP_209970162.1">
    <property type="nucleotide sequence ID" value="NZ_JAGGLB010000002.1"/>
</dbReference>
<comment type="caution">
    <text evidence="2">The sequence shown here is derived from an EMBL/GenBank/DDBJ whole genome shotgun (WGS) entry which is preliminary data.</text>
</comment>
<organism evidence="2 3">
    <name type="scientific">Paenibacillus eucommiae</name>
    <dbReference type="NCBI Taxonomy" id="1355755"/>
    <lineage>
        <taxon>Bacteria</taxon>
        <taxon>Bacillati</taxon>
        <taxon>Bacillota</taxon>
        <taxon>Bacilli</taxon>
        <taxon>Bacillales</taxon>
        <taxon>Paenibacillaceae</taxon>
        <taxon>Paenibacillus</taxon>
    </lineage>
</organism>
<proteinExistence type="predicted"/>
<keyword evidence="3" id="KW-1185">Reference proteome</keyword>
<dbReference type="Gene3D" id="3.60.20.20">
    <property type="entry name" value="Inosine monophosphate cyclohydrolase-like"/>
    <property type="match status" value="1"/>
</dbReference>
<gene>
    <name evidence="2" type="ORF">J2Z66_000938</name>
</gene>
<dbReference type="InterPro" id="IPR036795">
    <property type="entry name" value="IMP_cyclohydrolase-like_sf"/>
</dbReference>
<protein>
    <recommendedName>
        <fullName evidence="1">Inosine monophosphate cyclohydrolase-like domain-containing protein</fullName>
    </recommendedName>
</protein>
<dbReference type="EMBL" id="JAGGLB010000002">
    <property type="protein sequence ID" value="MBP1989343.1"/>
    <property type="molecule type" value="Genomic_DNA"/>
</dbReference>
<feature type="domain" description="Inosine monophosphate cyclohydrolase-like" evidence="1">
    <location>
        <begin position="9"/>
        <end position="216"/>
    </location>
</feature>